<dbReference type="InterPro" id="IPR023214">
    <property type="entry name" value="HAD_sf"/>
</dbReference>
<sequence length="202" mass="22579">MKRCLMLDVDGVVVNGRPGDRQSWAVEIERDLGIDPLLLEHHFFRPHWPDVVAGRKQLVEVLNDCLPVLRSPVTAQDFINYWFTRDSDIDADVLAACDTLRARGMTIYLATNQEHLRAQYLMKTLGLGDHVDGIVYSAALGVKKPDSAFFEKAARLSGFAPADHVLVDDQMKNVEAARQVGWAAFAWTGEESLKALMEKLEG</sequence>
<dbReference type="Proteomes" id="UP000307874">
    <property type="component" value="Unassembled WGS sequence"/>
</dbReference>
<name>A0A5C4JVK0_9HYPH</name>
<gene>
    <name evidence="1" type="ORF">FF124_04110</name>
</gene>
<dbReference type="PANTHER" id="PTHR43611">
    <property type="entry name" value="ALPHA-D-GLUCOSE 1-PHOSPHATE PHOSPHATASE"/>
    <property type="match status" value="1"/>
</dbReference>
<dbReference type="InterPro" id="IPR006439">
    <property type="entry name" value="HAD-SF_hydro_IA"/>
</dbReference>
<dbReference type="NCBIfam" id="TIGR01509">
    <property type="entry name" value="HAD-SF-IA-v3"/>
    <property type="match status" value="1"/>
</dbReference>
<accession>A0A5C4JVK0</accession>
<dbReference type="GO" id="GO:0016787">
    <property type="term" value="F:hydrolase activity"/>
    <property type="evidence" value="ECO:0007669"/>
    <property type="project" value="UniProtKB-KW"/>
</dbReference>
<dbReference type="SFLD" id="SFLDG01129">
    <property type="entry name" value="C1.5:_HAD__Beta-PGM__Phosphata"/>
    <property type="match status" value="1"/>
</dbReference>
<dbReference type="SUPFAM" id="SSF56784">
    <property type="entry name" value="HAD-like"/>
    <property type="match status" value="1"/>
</dbReference>
<dbReference type="OrthoDB" id="9807742at2"/>
<comment type="caution">
    <text evidence="1">The sequence shown here is derived from an EMBL/GenBank/DDBJ whole genome shotgun (WGS) entry which is preliminary data.</text>
</comment>
<dbReference type="Gene3D" id="3.40.50.1000">
    <property type="entry name" value="HAD superfamily/HAD-like"/>
    <property type="match status" value="1"/>
</dbReference>
<dbReference type="AlphaFoldDB" id="A0A5C4JVK0"/>
<proteinExistence type="predicted"/>
<dbReference type="PANTHER" id="PTHR43611:SF3">
    <property type="entry name" value="FLAVIN MONONUCLEOTIDE HYDROLASE 1, CHLOROPLATIC"/>
    <property type="match status" value="1"/>
</dbReference>
<dbReference type="EMBL" id="VCLB01000002">
    <property type="protein sequence ID" value="TNB49375.1"/>
    <property type="molecule type" value="Genomic_DNA"/>
</dbReference>
<dbReference type="SFLD" id="SFLDS00003">
    <property type="entry name" value="Haloacid_Dehalogenase"/>
    <property type="match status" value="1"/>
</dbReference>
<protein>
    <submittedName>
        <fullName evidence="1">HAD-IA family hydrolase</fullName>
    </submittedName>
</protein>
<dbReference type="Pfam" id="PF00702">
    <property type="entry name" value="Hydrolase"/>
    <property type="match status" value="1"/>
</dbReference>
<reference evidence="1 2" key="1">
    <citation type="submission" date="2019-05" db="EMBL/GenBank/DDBJ databases">
        <authorList>
            <person name="Lee S.D."/>
        </authorList>
    </citation>
    <scope>NUCLEOTIDE SEQUENCE [LARGE SCALE GENOMIC DNA]</scope>
    <source>
        <strain evidence="1 2">GH2-6</strain>
    </source>
</reference>
<evidence type="ECO:0000313" key="1">
    <source>
        <dbReference type="EMBL" id="TNB49375.1"/>
    </source>
</evidence>
<evidence type="ECO:0000313" key="2">
    <source>
        <dbReference type="Proteomes" id="UP000307874"/>
    </source>
</evidence>
<dbReference type="InterPro" id="IPR036412">
    <property type="entry name" value="HAD-like_sf"/>
</dbReference>
<keyword evidence="2" id="KW-1185">Reference proteome</keyword>
<organism evidence="1 2">
    <name type="scientific">Martelella lutilitoris</name>
    <dbReference type="NCBI Taxonomy" id="2583532"/>
    <lineage>
        <taxon>Bacteria</taxon>
        <taxon>Pseudomonadati</taxon>
        <taxon>Pseudomonadota</taxon>
        <taxon>Alphaproteobacteria</taxon>
        <taxon>Hyphomicrobiales</taxon>
        <taxon>Aurantimonadaceae</taxon>
        <taxon>Martelella</taxon>
    </lineage>
</organism>
<reference evidence="1 2" key="2">
    <citation type="submission" date="2019-06" db="EMBL/GenBank/DDBJ databases">
        <title>Martelella lutilitoris sp. nov., isolated from a tidal mudflat.</title>
        <authorList>
            <person name="Kim Y.-J."/>
        </authorList>
    </citation>
    <scope>NUCLEOTIDE SEQUENCE [LARGE SCALE GENOMIC DNA]</scope>
    <source>
        <strain evidence="1 2">GH2-6</strain>
    </source>
</reference>
<keyword evidence="1" id="KW-0378">Hydrolase</keyword>